<evidence type="ECO:0000313" key="11">
    <source>
        <dbReference type="EMBL" id="KAF2487326.1"/>
    </source>
</evidence>
<dbReference type="GO" id="GO:0000139">
    <property type="term" value="C:Golgi membrane"/>
    <property type="evidence" value="ECO:0007669"/>
    <property type="project" value="UniProtKB-SubCell"/>
</dbReference>
<feature type="compositionally biased region" description="Polar residues" evidence="9">
    <location>
        <begin position="344"/>
        <end position="362"/>
    </location>
</feature>
<evidence type="ECO:0000256" key="3">
    <source>
        <dbReference type="ARBA" id="ARBA00020975"/>
    </source>
</evidence>
<dbReference type="InterPro" id="IPR048682">
    <property type="entry name" value="COG4"/>
</dbReference>
<dbReference type="GeneID" id="54471575"/>
<dbReference type="InterPro" id="IPR048680">
    <property type="entry name" value="COG4_N"/>
</dbReference>
<dbReference type="OrthoDB" id="47059at2759"/>
<evidence type="ECO:0000256" key="4">
    <source>
        <dbReference type="ARBA" id="ARBA00022448"/>
    </source>
</evidence>
<dbReference type="Pfam" id="PF20663">
    <property type="entry name" value="COG4_N"/>
    <property type="match status" value="1"/>
</dbReference>
<comment type="subcellular location">
    <subcellularLocation>
        <location evidence="1">Golgi apparatus membrane</location>
        <topology evidence="1">Peripheral membrane protein</topology>
    </subcellularLocation>
</comment>
<dbReference type="PANTHER" id="PTHR24016:SF0">
    <property type="entry name" value="CONSERVED OLIGOMERIC GOLGI COMPLEX SUBUNIT 4"/>
    <property type="match status" value="1"/>
</dbReference>
<evidence type="ECO:0000256" key="8">
    <source>
        <dbReference type="ARBA" id="ARBA00031340"/>
    </source>
</evidence>
<keyword evidence="6" id="KW-0333">Golgi apparatus</keyword>
<evidence type="ECO:0000313" key="12">
    <source>
        <dbReference type="Proteomes" id="UP000799767"/>
    </source>
</evidence>
<dbReference type="GO" id="GO:0015031">
    <property type="term" value="P:protein transport"/>
    <property type="evidence" value="ECO:0007669"/>
    <property type="project" value="UniProtKB-KW"/>
</dbReference>
<comment type="similarity">
    <text evidence="2">Belongs to the COG4 family.</text>
</comment>
<feature type="domain" description="COG4 transport protein middle alpha-helical bundle" evidence="10">
    <location>
        <begin position="186"/>
        <end position="527"/>
    </location>
</feature>
<reference evidence="11" key="1">
    <citation type="journal article" date="2020" name="Stud. Mycol.">
        <title>101 Dothideomycetes genomes: a test case for predicting lifestyles and emergence of pathogens.</title>
        <authorList>
            <person name="Haridas S."/>
            <person name="Albert R."/>
            <person name="Binder M."/>
            <person name="Bloem J."/>
            <person name="Labutti K."/>
            <person name="Salamov A."/>
            <person name="Andreopoulos B."/>
            <person name="Baker S."/>
            <person name="Barry K."/>
            <person name="Bills G."/>
            <person name="Bluhm B."/>
            <person name="Cannon C."/>
            <person name="Castanera R."/>
            <person name="Culley D."/>
            <person name="Daum C."/>
            <person name="Ezra D."/>
            <person name="Gonzalez J."/>
            <person name="Henrissat B."/>
            <person name="Kuo A."/>
            <person name="Liang C."/>
            <person name="Lipzen A."/>
            <person name="Lutzoni F."/>
            <person name="Magnuson J."/>
            <person name="Mondo S."/>
            <person name="Nolan M."/>
            <person name="Ohm R."/>
            <person name="Pangilinan J."/>
            <person name="Park H.-J."/>
            <person name="Ramirez L."/>
            <person name="Alfaro M."/>
            <person name="Sun H."/>
            <person name="Tritt A."/>
            <person name="Yoshinaga Y."/>
            <person name="Zwiers L.-H."/>
            <person name="Turgeon B."/>
            <person name="Goodwin S."/>
            <person name="Spatafora J."/>
            <person name="Crous P."/>
            <person name="Grigoriev I."/>
        </authorList>
    </citation>
    <scope>NUCLEOTIDE SEQUENCE</scope>
    <source>
        <strain evidence="11">CBS 113389</strain>
    </source>
</reference>
<keyword evidence="5" id="KW-0653">Protein transport</keyword>
<proteinExistence type="inferred from homology"/>
<evidence type="ECO:0000256" key="5">
    <source>
        <dbReference type="ARBA" id="ARBA00022927"/>
    </source>
</evidence>
<dbReference type="EMBL" id="MU001631">
    <property type="protein sequence ID" value="KAF2487326.1"/>
    <property type="molecule type" value="Genomic_DNA"/>
</dbReference>
<protein>
    <recommendedName>
        <fullName evidence="3">Conserved oligomeric Golgi complex subunit 4</fullName>
    </recommendedName>
    <alternativeName>
        <fullName evidence="8">Component of oligomeric Golgi complex 4</fullName>
    </alternativeName>
</protein>
<evidence type="ECO:0000256" key="1">
    <source>
        <dbReference type="ARBA" id="ARBA00004395"/>
    </source>
</evidence>
<dbReference type="Pfam" id="PF20662">
    <property type="entry name" value="COG4_C"/>
    <property type="match status" value="1"/>
</dbReference>
<gene>
    <name evidence="11" type="ORF">BDY17DRAFT_244829</name>
</gene>
<accession>A0A6A6Q5U5</accession>
<dbReference type="Pfam" id="PF08318">
    <property type="entry name" value="COG4_m"/>
    <property type="match status" value="1"/>
</dbReference>
<sequence>MAAALLNGHANGAEPDDADHNTYPDIYTASSVEDIRTTLSELSRREAAITSSLDTFLATQKDLVRTLSRLDLARAQVAAQVVHTRNISNGLLASASTTAHRISSAVRNLDREQAAVKSTLKVVEQVADLKACVLAVTGSMGAPQDWETAASYLHRASQIPDAVIDSPFAEEAVPTADVPDVPRHTLNAASESLCALFLREFDKAARDGDGARVTRFFKLFPLIGRSQVGLDAYGRYVCSGVASRARSTLNTGSGNAQPLFYANALTKLFEHIAQIVDGHEPLVERHYGGGSMTKVIERIQMEADVQGGIILDTWAEERRVNRKLTDVKAYPYNFLVQSFVPSSKSALSSTPRTASPALGNSTASAVRADDDAVDMKEVDALLNESAVMLGRWSLYARFIATKTATPTEGEKLQMPPFVANSTLAKKALGHLVEPFNALATFFFRRSVERAFQMDEAPSDLTLNPNKTLASSGGPYITSAVDDVMYILNQALQRTLSTRSKGIINSVVPSFGRVLGGDFFGMIQRKMRDESYPRAVIQNALPPENTIIAFLVLMNNLDVATNYVKRIIRTCLGPDPAATLTETFPFGNDAQAVEKTFHGMESGFEAKTTELINEAVEVMLQHVMRPRLRPVLVEAFRDVEYLIEGEDATHAAESEHDDHDGDAVAHRFDRGWHAFTSPIKRITTPAIYDKLLAATVTYLARTLEKRIWSYYERVNALGAVRLERDVAGIVAAAVKGGRYELRDAFTKCTQMTLVLNMEEDEWEEVSKLSGKELERATGVQWKLDEGERRRVRALLKK</sequence>
<evidence type="ECO:0000256" key="6">
    <source>
        <dbReference type="ARBA" id="ARBA00023034"/>
    </source>
</evidence>
<dbReference type="InterPro" id="IPR013167">
    <property type="entry name" value="COG4_M"/>
</dbReference>
<feature type="region of interest" description="Disordered" evidence="9">
    <location>
        <begin position="344"/>
        <end position="363"/>
    </location>
</feature>
<dbReference type="InterPro" id="IPR048684">
    <property type="entry name" value="COG4_C"/>
</dbReference>
<dbReference type="AlphaFoldDB" id="A0A6A6Q5U5"/>
<evidence type="ECO:0000256" key="7">
    <source>
        <dbReference type="ARBA" id="ARBA00023136"/>
    </source>
</evidence>
<dbReference type="SMART" id="SM00762">
    <property type="entry name" value="Cog4"/>
    <property type="match status" value="1"/>
</dbReference>
<dbReference type="PANTHER" id="PTHR24016">
    <property type="entry name" value="CONSERVED OLIGOMERIC GOLGI COMPLEX SUBUNIT 4"/>
    <property type="match status" value="1"/>
</dbReference>
<keyword evidence="12" id="KW-1185">Reference proteome</keyword>
<evidence type="ECO:0000256" key="2">
    <source>
        <dbReference type="ARBA" id="ARBA00009215"/>
    </source>
</evidence>
<dbReference type="Proteomes" id="UP000799767">
    <property type="component" value="Unassembled WGS sequence"/>
</dbReference>
<organism evidence="11 12">
    <name type="scientific">Neohortaea acidophila</name>
    <dbReference type="NCBI Taxonomy" id="245834"/>
    <lineage>
        <taxon>Eukaryota</taxon>
        <taxon>Fungi</taxon>
        <taxon>Dikarya</taxon>
        <taxon>Ascomycota</taxon>
        <taxon>Pezizomycotina</taxon>
        <taxon>Dothideomycetes</taxon>
        <taxon>Dothideomycetidae</taxon>
        <taxon>Mycosphaerellales</taxon>
        <taxon>Teratosphaeriaceae</taxon>
        <taxon>Neohortaea</taxon>
    </lineage>
</organism>
<dbReference type="RefSeq" id="XP_033593895.1">
    <property type="nucleotide sequence ID" value="XM_033730573.1"/>
</dbReference>
<evidence type="ECO:0000256" key="9">
    <source>
        <dbReference type="SAM" id="MobiDB-lite"/>
    </source>
</evidence>
<name>A0A6A6Q5U5_9PEZI</name>
<keyword evidence="7" id="KW-0472">Membrane</keyword>
<evidence type="ECO:0000259" key="10">
    <source>
        <dbReference type="SMART" id="SM00762"/>
    </source>
</evidence>
<keyword evidence="4" id="KW-0813">Transport</keyword>
<dbReference type="Gene3D" id="1.20.58.1970">
    <property type="match status" value="1"/>
</dbReference>